<dbReference type="OrthoDB" id="8300194at2759"/>
<evidence type="ECO:0000313" key="2">
    <source>
        <dbReference type="Proteomes" id="UP000005446"/>
    </source>
</evidence>
<comment type="caution">
    <text evidence="1">The sequence shown here is derived from an EMBL/GenBank/DDBJ whole genome shotgun (WGS) entry which is preliminary data.</text>
</comment>
<reference evidence="1 2" key="1">
    <citation type="journal article" date="2012" name="Eukaryot. Cell">
        <title>Genome sequence of the fungus Glarea lozoyensis: the first genome sequence of a species from the Helotiaceae family.</title>
        <authorList>
            <person name="Youssar L."/>
            <person name="Gruening B.A."/>
            <person name="Erxleben A."/>
            <person name="Guenther S."/>
            <person name="Huettel W."/>
        </authorList>
    </citation>
    <scope>NUCLEOTIDE SEQUENCE [LARGE SCALE GENOMIC DNA]</scope>
    <source>
        <strain evidence="2">ATCC 74030 / MF5533</strain>
    </source>
</reference>
<keyword evidence="2" id="KW-1185">Reference proteome</keyword>
<dbReference type="EMBL" id="AGUE01000010">
    <property type="protein sequence ID" value="EHL03378.1"/>
    <property type="molecule type" value="Genomic_DNA"/>
</dbReference>
<gene>
    <name evidence="1" type="ORF">M7I_0599</name>
</gene>
<name>H0EDY8_GLAL7</name>
<dbReference type="InParanoid" id="H0EDY8"/>
<organism evidence="1 2">
    <name type="scientific">Glarea lozoyensis (strain ATCC 74030 / MF5533)</name>
    <dbReference type="NCBI Taxonomy" id="1104152"/>
    <lineage>
        <taxon>Eukaryota</taxon>
        <taxon>Fungi</taxon>
        <taxon>Dikarya</taxon>
        <taxon>Ascomycota</taxon>
        <taxon>Pezizomycotina</taxon>
        <taxon>Leotiomycetes</taxon>
        <taxon>Helotiales</taxon>
        <taxon>Helotiaceae</taxon>
        <taxon>Glarea</taxon>
    </lineage>
</organism>
<sequence>MDMKTEDFAHPENVYPGLIHSRDRTNPEFAKYYDLDDVERLFDENGGLVDHELCWRCGLTAYNQVFTSYAPRLKILHTRANMGMWALGSNWLLKDYPNDGCSPGNDYMTQKFLRSQLGSGLDIPILRDIQLIHRPEEKTYLYVMSRAEGQPLSRVWGDLSDDAKTKMREQLFEFMCQVRRFTAEGAQTVDGGKIDDLILGNCEVYRPFCKKDYDTFYDEVVAKIEPVRKAYKACQREHKDNYEKWMRPAFSKTEPWAGGFQIGAMGGTSERVHKILPAGTPLPELLSPQEIEALLAAQSNQ</sequence>
<proteinExistence type="predicted"/>
<dbReference type="AlphaFoldDB" id="H0EDY8"/>
<evidence type="ECO:0000313" key="1">
    <source>
        <dbReference type="EMBL" id="EHL03378.1"/>
    </source>
</evidence>
<dbReference type="Proteomes" id="UP000005446">
    <property type="component" value="Unassembled WGS sequence"/>
</dbReference>
<accession>H0EDY8</accession>
<dbReference type="HOGENOM" id="CLU_924529_0_0_1"/>
<protein>
    <submittedName>
        <fullName evidence="1">Uncharacterized protein</fullName>
    </submittedName>
</protein>